<evidence type="ECO:0000256" key="1">
    <source>
        <dbReference type="ARBA" id="ARBA00004123"/>
    </source>
</evidence>
<evidence type="ECO:0000256" key="4">
    <source>
        <dbReference type="ARBA" id="ARBA00023155"/>
    </source>
</evidence>
<keyword evidence="10" id="KW-1185">Reference proteome</keyword>
<dbReference type="Gene3D" id="1.10.10.60">
    <property type="entry name" value="Homeodomain-like"/>
    <property type="match status" value="1"/>
</dbReference>
<evidence type="ECO:0000313" key="10">
    <source>
        <dbReference type="Proteomes" id="UP000887575"/>
    </source>
</evidence>
<comment type="subcellular location">
    <subcellularLocation>
        <location evidence="1 6 7">Nucleus</location>
    </subcellularLocation>
</comment>
<proteinExistence type="predicted"/>
<evidence type="ECO:0000256" key="6">
    <source>
        <dbReference type="PROSITE-ProRule" id="PRU00108"/>
    </source>
</evidence>
<feature type="compositionally biased region" description="Polar residues" evidence="8">
    <location>
        <begin position="225"/>
        <end position="241"/>
    </location>
</feature>
<keyword evidence="3 6" id="KW-0238">DNA-binding</keyword>
<dbReference type="SMART" id="SM00389">
    <property type="entry name" value="HOX"/>
    <property type="match status" value="1"/>
</dbReference>
<keyword evidence="5 6" id="KW-0539">Nucleus</keyword>
<dbReference type="PANTHER" id="PTHR45793">
    <property type="entry name" value="HOMEOBOX PROTEIN"/>
    <property type="match status" value="1"/>
</dbReference>
<dbReference type="Proteomes" id="UP000887575">
    <property type="component" value="Unassembled WGS sequence"/>
</dbReference>
<evidence type="ECO:0000256" key="3">
    <source>
        <dbReference type="ARBA" id="ARBA00023125"/>
    </source>
</evidence>
<name>A0AAF3FAX6_9BILA</name>
<dbReference type="InterPro" id="IPR009057">
    <property type="entry name" value="Homeodomain-like_sf"/>
</dbReference>
<dbReference type="InterPro" id="IPR017970">
    <property type="entry name" value="Homeobox_CS"/>
</dbReference>
<feature type="domain" description="Homeobox" evidence="9">
    <location>
        <begin position="53"/>
        <end position="113"/>
    </location>
</feature>
<feature type="compositionally biased region" description="Basic and acidic residues" evidence="8">
    <location>
        <begin position="128"/>
        <end position="138"/>
    </location>
</feature>
<dbReference type="PROSITE" id="PS50071">
    <property type="entry name" value="HOMEOBOX_2"/>
    <property type="match status" value="1"/>
</dbReference>
<evidence type="ECO:0000256" key="2">
    <source>
        <dbReference type="ARBA" id="ARBA00022473"/>
    </source>
</evidence>
<accession>A0AAF3FAX6</accession>
<sequence length="318" mass="34452">MAYSSAAFAAYTHFPSSSAATAQAAFSYGGMGATIPAVAMFPSAATAYGMIPRKNRRERTTFNRQQLDVLESLFARTHYPDVFTREQIAEQIQLQESRIQVWFKNRRAKHRQQEKQKPKTVAQTVAQQKKEMNRRAEMHASPQSLTGHSRPPTSLTTTTPPMALPVSSPTLSTTVPLAQITPKFESDSPASNNDYNAQVATSTIEGSPSAKGALATLSPLKPSIVSSTASPPSNGAANLSWSSTSSDATTLHSSTTTALPALPLGTSNVNSYYPLYSSAYYPQMFDSTYQQYYASQYPSTTYASATNPYQGFFSGSTQ</sequence>
<feature type="region of interest" description="Disordered" evidence="8">
    <location>
        <begin position="225"/>
        <end position="245"/>
    </location>
</feature>
<dbReference type="GO" id="GO:0000978">
    <property type="term" value="F:RNA polymerase II cis-regulatory region sequence-specific DNA binding"/>
    <property type="evidence" value="ECO:0007669"/>
    <property type="project" value="TreeGrafter"/>
</dbReference>
<dbReference type="GO" id="GO:0030182">
    <property type="term" value="P:neuron differentiation"/>
    <property type="evidence" value="ECO:0007669"/>
    <property type="project" value="UniProtKB-ARBA"/>
</dbReference>
<evidence type="ECO:0000256" key="8">
    <source>
        <dbReference type="SAM" id="MobiDB-lite"/>
    </source>
</evidence>
<dbReference type="SUPFAM" id="SSF46689">
    <property type="entry name" value="Homeodomain-like"/>
    <property type="match status" value="1"/>
</dbReference>
<protein>
    <recommendedName>
        <fullName evidence="9">Homeobox domain-containing protein</fullName>
    </recommendedName>
</protein>
<organism evidence="10 11">
    <name type="scientific">Mesorhabditis belari</name>
    <dbReference type="NCBI Taxonomy" id="2138241"/>
    <lineage>
        <taxon>Eukaryota</taxon>
        <taxon>Metazoa</taxon>
        <taxon>Ecdysozoa</taxon>
        <taxon>Nematoda</taxon>
        <taxon>Chromadorea</taxon>
        <taxon>Rhabditida</taxon>
        <taxon>Rhabditina</taxon>
        <taxon>Rhabditomorpha</taxon>
        <taxon>Rhabditoidea</taxon>
        <taxon>Rhabditidae</taxon>
        <taxon>Mesorhabditinae</taxon>
        <taxon>Mesorhabditis</taxon>
    </lineage>
</organism>
<evidence type="ECO:0000256" key="5">
    <source>
        <dbReference type="ARBA" id="ARBA00023242"/>
    </source>
</evidence>
<dbReference type="PANTHER" id="PTHR45793:SF5">
    <property type="entry name" value="HOMEOTIC PROTEIN OCELLILESS"/>
    <property type="match status" value="1"/>
</dbReference>
<evidence type="ECO:0000259" key="9">
    <source>
        <dbReference type="PROSITE" id="PS50071"/>
    </source>
</evidence>
<dbReference type="GO" id="GO:0005634">
    <property type="term" value="C:nucleus"/>
    <property type="evidence" value="ECO:0007669"/>
    <property type="project" value="UniProtKB-SubCell"/>
</dbReference>
<reference evidence="11" key="1">
    <citation type="submission" date="2024-02" db="UniProtKB">
        <authorList>
            <consortium name="WormBaseParasite"/>
        </authorList>
    </citation>
    <scope>IDENTIFICATION</scope>
</reference>
<dbReference type="AlphaFoldDB" id="A0AAF3FAX6"/>
<evidence type="ECO:0000256" key="7">
    <source>
        <dbReference type="RuleBase" id="RU000682"/>
    </source>
</evidence>
<evidence type="ECO:0000313" key="11">
    <source>
        <dbReference type="WBParaSite" id="MBELARI_LOCUS4042"/>
    </source>
</evidence>
<dbReference type="Pfam" id="PF00046">
    <property type="entry name" value="Homeodomain"/>
    <property type="match status" value="1"/>
</dbReference>
<feature type="compositionally biased region" description="Low complexity" evidence="8">
    <location>
        <begin position="151"/>
        <end position="160"/>
    </location>
</feature>
<dbReference type="PROSITE" id="PS00027">
    <property type="entry name" value="HOMEOBOX_1"/>
    <property type="match status" value="1"/>
</dbReference>
<feature type="region of interest" description="Disordered" evidence="8">
    <location>
        <begin position="107"/>
        <end position="160"/>
    </location>
</feature>
<dbReference type="FunFam" id="1.10.10.60:FF:000679">
    <property type="entry name" value="Homeobox protein aristaless"/>
    <property type="match status" value="1"/>
</dbReference>
<keyword evidence="4 6" id="KW-0371">Homeobox</keyword>
<feature type="DNA-binding region" description="Homeobox" evidence="6">
    <location>
        <begin position="55"/>
        <end position="114"/>
    </location>
</feature>
<keyword evidence="2" id="KW-0217">Developmental protein</keyword>
<dbReference type="WBParaSite" id="MBELARI_LOCUS4042">
    <property type="protein sequence ID" value="MBELARI_LOCUS4042"/>
    <property type="gene ID" value="MBELARI_LOCUS4042"/>
</dbReference>
<dbReference type="InterPro" id="IPR001356">
    <property type="entry name" value="HD"/>
</dbReference>
<dbReference type="GO" id="GO:0000981">
    <property type="term" value="F:DNA-binding transcription factor activity, RNA polymerase II-specific"/>
    <property type="evidence" value="ECO:0007669"/>
    <property type="project" value="InterPro"/>
</dbReference>
<dbReference type="CDD" id="cd00086">
    <property type="entry name" value="homeodomain"/>
    <property type="match status" value="1"/>
</dbReference>